<protein>
    <submittedName>
        <fullName evidence="6">DNA polymerase-3 subunit epsilon</fullName>
        <ecNumber evidence="6">2.7.7.7</ecNumber>
    </submittedName>
</protein>
<dbReference type="Proteomes" id="UP000546642">
    <property type="component" value="Unassembled WGS sequence"/>
</dbReference>
<evidence type="ECO:0000313" key="6">
    <source>
        <dbReference type="EMBL" id="MBB6173144.1"/>
    </source>
</evidence>
<dbReference type="GO" id="GO:0005829">
    <property type="term" value="C:cytosol"/>
    <property type="evidence" value="ECO:0007669"/>
    <property type="project" value="TreeGrafter"/>
</dbReference>
<evidence type="ECO:0000256" key="1">
    <source>
        <dbReference type="ARBA" id="ARBA00022722"/>
    </source>
</evidence>
<dbReference type="PANTHER" id="PTHR30231:SF4">
    <property type="entry name" value="PROTEIN NEN2"/>
    <property type="match status" value="1"/>
</dbReference>
<dbReference type="EMBL" id="JACHDS010000001">
    <property type="protein sequence ID" value="MBB6173144.1"/>
    <property type="molecule type" value="Genomic_DNA"/>
</dbReference>
<name>A0A7W9YJC9_9ACTN</name>
<evidence type="ECO:0000256" key="4">
    <source>
        <dbReference type="SAM" id="MobiDB-lite"/>
    </source>
</evidence>
<reference evidence="6 7" key="1">
    <citation type="submission" date="2020-08" db="EMBL/GenBank/DDBJ databases">
        <title>Sequencing the genomes of 1000 actinobacteria strains.</title>
        <authorList>
            <person name="Klenk H.-P."/>
        </authorList>
    </citation>
    <scope>NUCLEOTIDE SEQUENCE [LARGE SCALE GENOMIC DNA]</scope>
    <source>
        <strain evidence="6 7">DSM 46659</strain>
    </source>
</reference>
<dbReference type="InterPro" id="IPR012337">
    <property type="entry name" value="RNaseH-like_sf"/>
</dbReference>
<feature type="region of interest" description="Disordered" evidence="4">
    <location>
        <begin position="1"/>
        <end position="30"/>
    </location>
</feature>
<accession>A0A7W9YJC9</accession>
<dbReference type="Pfam" id="PF00929">
    <property type="entry name" value="RNase_T"/>
    <property type="match status" value="1"/>
</dbReference>
<dbReference type="InterPro" id="IPR036397">
    <property type="entry name" value="RNaseH_sf"/>
</dbReference>
<dbReference type="CDD" id="cd06127">
    <property type="entry name" value="DEDDh"/>
    <property type="match status" value="1"/>
</dbReference>
<keyword evidence="2" id="KW-0378">Hydrolase</keyword>
<dbReference type="EC" id="2.7.7.7" evidence="6"/>
<feature type="domain" description="Exonuclease" evidence="5">
    <location>
        <begin position="41"/>
        <end position="206"/>
    </location>
</feature>
<dbReference type="SUPFAM" id="SSF53098">
    <property type="entry name" value="Ribonuclease H-like"/>
    <property type="match status" value="1"/>
</dbReference>
<gene>
    <name evidence="6" type="ORF">HNR23_003204</name>
</gene>
<dbReference type="GO" id="GO:0008408">
    <property type="term" value="F:3'-5' exonuclease activity"/>
    <property type="evidence" value="ECO:0007669"/>
    <property type="project" value="TreeGrafter"/>
</dbReference>
<evidence type="ECO:0000256" key="3">
    <source>
        <dbReference type="ARBA" id="ARBA00022839"/>
    </source>
</evidence>
<keyword evidence="1" id="KW-0540">Nuclease</keyword>
<proteinExistence type="predicted"/>
<dbReference type="Gene3D" id="3.30.420.10">
    <property type="entry name" value="Ribonuclease H-like superfamily/Ribonuclease H"/>
    <property type="match status" value="1"/>
</dbReference>
<evidence type="ECO:0000256" key="2">
    <source>
        <dbReference type="ARBA" id="ARBA00022801"/>
    </source>
</evidence>
<dbReference type="PANTHER" id="PTHR30231">
    <property type="entry name" value="DNA POLYMERASE III SUBUNIT EPSILON"/>
    <property type="match status" value="1"/>
</dbReference>
<feature type="region of interest" description="Disordered" evidence="4">
    <location>
        <begin position="216"/>
        <end position="235"/>
    </location>
</feature>
<evidence type="ECO:0000259" key="5">
    <source>
        <dbReference type="SMART" id="SM00479"/>
    </source>
</evidence>
<dbReference type="SMART" id="SM00479">
    <property type="entry name" value="EXOIII"/>
    <property type="match status" value="1"/>
</dbReference>
<comment type="caution">
    <text evidence="6">The sequence shown here is derived from an EMBL/GenBank/DDBJ whole genome shotgun (WGS) entry which is preliminary data.</text>
</comment>
<keyword evidence="6" id="KW-0548">Nucleotidyltransferase</keyword>
<organism evidence="6 7">
    <name type="scientific">Nocardiopsis mwathae</name>
    <dbReference type="NCBI Taxonomy" id="1472723"/>
    <lineage>
        <taxon>Bacteria</taxon>
        <taxon>Bacillati</taxon>
        <taxon>Actinomycetota</taxon>
        <taxon>Actinomycetes</taxon>
        <taxon>Streptosporangiales</taxon>
        <taxon>Nocardiopsidaceae</taxon>
        <taxon>Nocardiopsis</taxon>
    </lineage>
</organism>
<sequence>MNTSRQGMVEVPDEGPTGPRAFRRGALTRSRSAGRSARGLDYAVVDVETTGLDPDRGARVCEIAVVRMRGDGTVTRELNTLVNPGRPVTGQEFHSIGPGDVIGAPQAADLVGVLAELFSGAVVVGHHLDFEGAFLAAEFVPAGLPADLPGLCTLRTLRSQVDLNRYALPRASHALSGHWPSGQHTALGDARACAQLLAELLHNAPGELRYVGPEPERLADGATEPAATGPGETVRLKPRTPVVSGLRLSAVREGPARPPATWPRRWRPLEFDPGLCGGRFGEAEREQAAHDARRRAATRNLLAASAALTGTLASTAAARLLLRRLR</sequence>
<keyword evidence="6" id="KW-0808">Transferase</keyword>
<keyword evidence="3" id="KW-0269">Exonuclease</keyword>
<dbReference type="AlphaFoldDB" id="A0A7W9YJC9"/>
<dbReference type="GO" id="GO:0003676">
    <property type="term" value="F:nucleic acid binding"/>
    <property type="evidence" value="ECO:0007669"/>
    <property type="project" value="InterPro"/>
</dbReference>
<dbReference type="GO" id="GO:0003887">
    <property type="term" value="F:DNA-directed DNA polymerase activity"/>
    <property type="evidence" value="ECO:0007669"/>
    <property type="project" value="UniProtKB-EC"/>
</dbReference>
<dbReference type="InterPro" id="IPR013520">
    <property type="entry name" value="Ribonucl_H"/>
</dbReference>
<keyword evidence="7" id="KW-1185">Reference proteome</keyword>
<evidence type="ECO:0000313" key="7">
    <source>
        <dbReference type="Proteomes" id="UP000546642"/>
    </source>
</evidence>